<protein>
    <submittedName>
        <fullName evidence="2">Glycosyltransferase involved in cell wall biosynthesis</fullName>
    </submittedName>
</protein>
<dbReference type="AlphaFoldDB" id="A0A4R8A027"/>
<gene>
    <name evidence="2" type="ORF">EV650_2339</name>
</gene>
<dbReference type="GO" id="GO:0016740">
    <property type="term" value="F:transferase activity"/>
    <property type="evidence" value="ECO:0007669"/>
    <property type="project" value="UniProtKB-KW"/>
</dbReference>
<evidence type="ECO:0000313" key="3">
    <source>
        <dbReference type="Proteomes" id="UP000295447"/>
    </source>
</evidence>
<dbReference type="PANTHER" id="PTHR43685">
    <property type="entry name" value="GLYCOSYLTRANSFERASE"/>
    <property type="match status" value="1"/>
</dbReference>
<dbReference type="EMBL" id="SODF01000001">
    <property type="protein sequence ID" value="TDW23485.1"/>
    <property type="molecule type" value="Genomic_DNA"/>
</dbReference>
<dbReference type="InterPro" id="IPR050834">
    <property type="entry name" value="Glycosyltransf_2"/>
</dbReference>
<dbReference type="Pfam" id="PF00535">
    <property type="entry name" value="Glycos_transf_2"/>
    <property type="match status" value="1"/>
</dbReference>
<evidence type="ECO:0000259" key="1">
    <source>
        <dbReference type="Pfam" id="PF00535"/>
    </source>
</evidence>
<organism evidence="2 3">
    <name type="scientific">Kribbella kalugense</name>
    <dbReference type="NCBI Taxonomy" id="2512221"/>
    <lineage>
        <taxon>Bacteria</taxon>
        <taxon>Bacillati</taxon>
        <taxon>Actinomycetota</taxon>
        <taxon>Actinomycetes</taxon>
        <taxon>Propionibacteriales</taxon>
        <taxon>Kribbellaceae</taxon>
        <taxon>Kribbella</taxon>
    </lineage>
</organism>
<dbReference type="SUPFAM" id="SSF53448">
    <property type="entry name" value="Nucleotide-diphospho-sugar transferases"/>
    <property type="match status" value="1"/>
</dbReference>
<dbReference type="PANTHER" id="PTHR43685:SF2">
    <property type="entry name" value="GLYCOSYLTRANSFERASE 2-LIKE DOMAIN-CONTAINING PROTEIN"/>
    <property type="match status" value="1"/>
</dbReference>
<name>A0A4R8A027_9ACTN</name>
<dbReference type="CDD" id="cd00761">
    <property type="entry name" value="Glyco_tranf_GTA_type"/>
    <property type="match status" value="1"/>
</dbReference>
<reference evidence="2 3" key="1">
    <citation type="submission" date="2019-03" db="EMBL/GenBank/DDBJ databases">
        <title>Genomic Encyclopedia of Type Strains, Phase III (KMG-III): the genomes of soil and plant-associated and newly described type strains.</title>
        <authorList>
            <person name="Whitman W."/>
        </authorList>
    </citation>
    <scope>NUCLEOTIDE SEQUENCE [LARGE SCALE GENOMIC DNA]</scope>
    <source>
        <strain evidence="2 3">VKM Ac-2570</strain>
    </source>
</reference>
<dbReference type="Gene3D" id="3.90.550.10">
    <property type="entry name" value="Spore Coat Polysaccharide Biosynthesis Protein SpsA, Chain A"/>
    <property type="match status" value="1"/>
</dbReference>
<dbReference type="OrthoDB" id="3177103at2"/>
<keyword evidence="3" id="KW-1185">Reference proteome</keyword>
<accession>A0A4R8A027</accession>
<comment type="caution">
    <text evidence="2">The sequence shown here is derived from an EMBL/GenBank/DDBJ whole genome shotgun (WGS) entry which is preliminary data.</text>
</comment>
<dbReference type="InterPro" id="IPR001173">
    <property type="entry name" value="Glyco_trans_2-like"/>
</dbReference>
<evidence type="ECO:0000313" key="2">
    <source>
        <dbReference type="EMBL" id="TDW23485.1"/>
    </source>
</evidence>
<dbReference type="Proteomes" id="UP000295447">
    <property type="component" value="Unassembled WGS sequence"/>
</dbReference>
<keyword evidence="2" id="KW-0808">Transferase</keyword>
<feature type="domain" description="Glycosyltransferase 2-like" evidence="1">
    <location>
        <begin position="8"/>
        <end position="132"/>
    </location>
</feature>
<sequence>MNAVPRLSIGLPVYNGEKYLAEALDALLGQTYADFELIISDNASTDGTERICREYVARDPRVRYIRQPVNLGASPNHNIVFTESRGELFKWASYDDLYARDLLDRCIQALDEHPDAVLCHSWSAIIDEAGDIVAKVGYPLTTDSPDPVERFRSLLFDVGGDDDYGVVRSDVLRRTALNESFYHADRTIVAEIALHGRFHHVPASLFFRRDHPDSALRSNRTVRSWCGNLDPRRRNRLKHPTVRLLVEYPLGYVRALFRAPLTGGQRMRCLWQLVRWMTSRVVPPSMRQQDTPVEQVSEVVSVSMVVAGQNGRVA</sequence>
<dbReference type="RefSeq" id="WP_134118131.1">
    <property type="nucleotide sequence ID" value="NZ_SODF01000001.1"/>
</dbReference>
<dbReference type="InterPro" id="IPR029044">
    <property type="entry name" value="Nucleotide-diphossugar_trans"/>
</dbReference>
<proteinExistence type="predicted"/>